<reference evidence="1 2" key="1">
    <citation type="journal article" date="2016" name="Front. Microbiol.">
        <title>High-Level Heat Resistance of Spores of Bacillus amyloliquefaciens and Bacillus licheniformis Results from the Presence of a spoVA Operon in a Tn1546 Transposon.</title>
        <authorList>
            <person name="Berendsen E.M."/>
            <person name="Koning R.A."/>
            <person name="Boekhorst J."/>
            <person name="de Jong A."/>
            <person name="Kuipers O.P."/>
            <person name="Wells-Bennik M.H."/>
        </authorList>
    </citation>
    <scope>NUCLEOTIDE SEQUENCE [LARGE SCALE GENOMIC DNA]</scope>
    <source>
        <strain evidence="1 2">B4121</strain>
    </source>
</reference>
<comment type="caution">
    <text evidence="1">The sequence shown here is derived from an EMBL/GenBank/DDBJ whole genome shotgun (WGS) entry which is preliminary data.</text>
</comment>
<sequence length="171" mass="19979">MMTDTNFDRFTEDDKVIFFLGLSEKVSSVFSRKEDQMFAQEILEKCWEWINDKNDIGDILYDLLDNEKNGITIIQEMSDNEIDVAAWNCMIDAVAYTSKKAFEREGVKYYPEPITLVDDTLVDHFIDCFEKCIEDADNYIQKINSLLDDYINGDIASDLRKKILKELQIQN</sequence>
<evidence type="ECO:0000313" key="2">
    <source>
        <dbReference type="Proteomes" id="UP000185604"/>
    </source>
</evidence>
<protein>
    <recommendedName>
        <fullName evidence="3">Immunity protein Imm6</fullName>
    </recommendedName>
</protein>
<name>A0A7Z0WWP0_9BACI</name>
<evidence type="ECO:0008006" key="3">
    <source>
        <dbReference type="Google" id="ProtNLM"/>
    </source>
</evidence>
<accession>A0A7Z0WWP0</accession>
<dbReference type="Proteomes" id="UP000185604">
    <property type="component" value="Unassembled WGS sequence"/>
</dbReference>
<dbReference type="AlphaFoldDB" id="A0A7Z0WWP0"/>
<organism evidence="1 2">
    <name type="scientific">Bacillus paralicheniformis</name>
    <dbReference type="NCBI Taxonomy" id="1648923"/>
    <lineage>
        <taxon>Bacteria</taxon>
        <taxon>Bacillati</taxon>
        <taxon>Bacillota</taxon>
        <taxon>Bacilli</taxon>
        <taxon>Bacillales</taxon>
        <taxon>Bacillaceae</taxon>
        <taxon>Bacillus</taxon>
    </lineage>
</organism>
<dbReference type="EMBL" id="LKPO01000019">
    <property type="protein sequence ID" value="OLF91181.1"/>
    <property type="molecule type" value="Genomic_DNA"/>
</dbReference>
<proteinExistence type="predicted"/>
<evidence type="ECO:0000313" key="1">
    <source>
        <dbReference type="EMBL" id="OLF91181.1"/>
    </source>
</evidence>
<dbReference type="InterPro" id="IPR025674">
    <property type="entry name" value="Imm6"/>
</dbReference>
<dbReference type="Pfam" id="PF14434">
    <property type="entry name" value="Imm6"/>
    <property type="match status" value="1"/>
</dbReference>
<dbReference type="RefSeq" id="WP_231562548.1">
    <property type="nucleotide sequence ID" value="NZ_JARSNK010000007.1"/>
</dbReference>
<gene>
    <name evidence="1" type="ORF">B4121_2659</name>
</gene>